<keyword evidence="3 5" id="KW-0808">Transferase</keyword>
<dbReference type="EC" id="2.6.1.11" evidence="5"/>
<dbReference type="RefSeq" id="WP_394843737.1">
    <property type="nucleotide sequence ID" value="NZ_CP089982.1"/>
</dbReference>
<evidence type="ECO:0000256" key="3">
    <source>
        <dbReference type="ARBA" id="ARBA00022679"/>
    </source>
</evidence>
<evidence type="ECO:0000256" key="1">
    <source>
        <dbReference type="ARBA" id="ARBA00022576"/>
    </source>
</evidence>
<dbReference type="SUPFAM" id="SSF53383">
    <property type="entry name" value="PLP-dependent transferases"/>
    <property type="match status" value="1"/>
</dbReference>
<keyword evidence="5" id="KW-0055">Arginine biosynthesis</keyword>
<gene>
    <name evidence="5" type="primary">argD</name>
    <name evidence="6" type="ORF">LZC95_42645</name>
</gene>
<feature type="binding site" evidence="5">
    <location>
        <begin position="107"/>
        <end position="108"/>
    </location>
    <ligand>
        <name>pyridoxal 5'-phosphate</name>
        <dbReference type="ChEBI" id="CHEBI:597326"/>
    </ligand>
</feature>
<feature type="binding site" evidence="5">
    <location>
        <position position="281"/>
    </location>
    <ligand>
        <name>N(2)-acetyl-L-ornithine</name>
        <dbReference type="ChEBI" id="CHEBI:57805"/>
    </ligand>
</feature>
<evidence type="ECO:0000256" key="2">
    <source>
        <dbReference type="ARBA" id="ARBA00022605"/>
    </source>
</evidence>
<proteinExistence type="inferred from homology"/>
<dbReference type="GO" id="GO:0008483">
    <property type="term" value="F:transaminase activity"/>
    <property type="evidence" value="ECO:0007669"/>
    <property type="project" value="UniProtKB-KW"/>
</dbReference>
<dbReference type="EMBL" id="CP089982">
    <property type="protein sequence ID" value="WXA93139.1"/>
    <property type="molecule type" value="Genomic_DNA"/>
</dbReference>
<comment type="miscellaneous">
    <text evidence="5">May also have succinyldiaminopimelate aminotransferase activity, thus carrying out the corresponding step in lysine biosynthesis.</text>
</comment>
<evidence type="ECO:0000313" key="6">
    <source>
        <dbReference type="EMBL" id="WXA93139.1"/>
    </source>
</evidence>
<dbReference type="NCBIfam" id="TIGR00707">
    <property type="entry name" value="argD"/>
    <property type="match status" value="1"/>
</dbReference>
<dbReference type="InterPro" id="IPR015421">
    <property type="entry name" value="PyrdxlP-dep_Trfase_major"/>
</dbReference>
<comment type="cofactor">
    <cofactor evidence="5">
        <name>pyridoxal 5'-phosphate</name>
        <dbReference type="ChEBI" id="CHEBI:597326"/>
    </cofactor>
    <text evidence="5">Binds 1 pyridoxal phosphate per subunit.</text>
</comment>
<dbReference type="Gene3D" id="3.40.640.10">
    <property type="entry name" value="Type I PLP-dependent aspartate aminotransferase-like (Major domain)"/>
    <property type="match status" value="1"/>
</dbReference>
<dbReference type="PROSITE" id="PS00600">
    <property type="entry name" value="AA_TRANSFER_CLASS_3"/>
    <property type="match status" value="1"/>
</dbReference>
<comment type="pathway">
    <text evidence="5">Amino-acid biosynthesis; L-arginine biosynthesis; N(2)-acetyl-L-ornithine from L-glutamate: step 4/4.</text>
</comment>
<dbReference type="HAMAP" id="MF_01107">
    <property type="entry name" value="ArgD_aminotrans_3"/>
    <property type="match status" value="1"/>
</dbReference>
<accession>A0ABZ2K4X8</accession>
<reference evidence="6 7" key="1">
    <citation type="submission" date="2021-12" db="EMBL/GenBank/DDBJ databases">
        <title>Discovery of the Pendulisporaceae a myxobacterial family with distinct sporulation behavior and unique specialized metabolism.</title>
        <authorList>
            <person name="Garcia R."/>
            <person name="Popoff A."/>
            <person name="Bader C.D."/>
            <person name="Loehr J."/>
            <person name="Walesch S."/>
            <person name="Walt C."/>
            <person name="Boldt J."/>
            <person name="Bunk B."/>
            <person name="Haeckl F.J.F.P.J."/>
            <person name="Gunesch A.P."/>
            <person name="Birkelbach J."/>
            <person name="Nuebel U."/>
            <person name="Pietschmann T."/>
            <person name="Bach T."/>
            <person name="Mueller R."/>
        </authorList>
    </citation>
    <scope>NUCLEOTIDE SEQUENCE [LARGE SCALE GENOMIC DNA]</scope>
    <source>
        <strain evidence="6 7">MSr12523</strain>
    </source>
</reference>
<protein>
    <recommendedName>
        <fullName evidence="5">Acetylornithine aminotransferase</fullName>
        <shortName evidence="5">ACOAT</shortName>
        <ecNumber evidence="5">2.6.1.11</ecNumber>
    </recommendedName>
</protein>
<evidence type="ECO:0000313" key="7">
    <source>
        <dbReference type="Proteomes" id="UP001379533"/>
    </source>
</evidence>
<dbReference type="Gene3D" id="3.90.1150.10">
    <property type="entry name" value="Aspartate Aminotransferase, domain 1"/>
    <property type="match status" value="1"/>
</dbReference>
<comment type="subunit">
    <text evidence="5">Homodimer.</text>
</comment>
<dbReference type="InterPro" id="IPR004636">
    <property type="entry name" value="AcOrn/SuccOrn_fam"/>
</dbReference>
<dbReference type="InterPro" id="IPR015422">
    <property type="entry name" value="PyrdxlP-dep_Trfase_small"/>
</dbReference>
<dbReference type="InterPro" id="IPR049704">
    <property type="entry name" value="Aminotrans_3_PPA_site"/>
</dbReference>
<evidence type="ECO:0000256" key="5">
    <source>
        <dbReference type="HAMAP-Rule" id="MF_01107"/>
    </source>
</evidence>
<dbReference type="PANTHER" id="PTHR11986">
    <property type="entry name" value="AMINOTRANSFERASE CLASS III"/>
    <property type="match status" value="1"/>
</dbReference>
<organism evidence="6 7">
    <name type="scientific">Pendulispora brunnea</name>
    <dbReference type="NCBI Taxonomy" id="2905690"/>
    <lineage>
        <taxon>Bacteria</taxon>
        <taxon>Pseudomonadati</taxon>
        <taxon>Myxococcota</taxon>
        <taxon>Myxococcia</taxon>
        <taxon>Myxococcales</taxon>
        <taxon>Sorangiineae</taxon>
        <taxon>Pendulisporaceae</taxon>
        <taxon>Pendulispora</taxon>
    </lineage>
</organism>
<dbReference type="Pfam" id="PF00202">
    <property type="entry name" value="Aminotran_3"/>
    <property type="match status" value="1"/>
</dbReference>
<feature type="binding site" evidence="5">
    <location>
        <position position="143"/>
    </location>
    <ligand>
        <name>N(2)-acetyl-L-ornithine</name>
        <dbReference type="ChEBI" id="CHEBI:57805"/>
    </ligand>
</feature>
<sequence>MPSPQEELLEIAKRRLYGNYRPAQVVFTRGKGCDLYDVDGNRYLDLCAGVAVDCVGHAHPTLTSAIAEQAGRLMHVSNYFYNEPNIRLADELCRRSGFARAFFCNTGTEANEALLKMSRRYFYGQGQTNRARIIAFDNAFHGRTLGAVSMTGTPKYREGFGVPGNVTHVPYGDLEAVRKAMGPDVAAVIAEPVQGEGGVFPAPPGFFSGLRALCDEHGALFLVDEVQTGIGRTGRFLAFEKDHVMPDAVALAKGLGGGFPIGAMLTTEKLADALPPGTHGSTFGGNPLACTAALTVLRILDEEKLVEGARTKGAALIGMLEDLVRDFPQTCEGARGDGLLVGLILREGFVARDVLPLIQAQGVLLIAAGERVIRFAPPLVVTEAELARGVTALRTVVAELDKKRRA</sequence>
<feature type="binding site" evidence="5">
    <location>
        <position position="140"/>
    </location>
    <ligand>
        <name>pyridoxal 5'-phosphate</name>
        <dbReference type="ChEBI" id="CHEBI:597326"/>
    </ligand>
</feature>
<dbReference type="PIRSF" id="PIRSF000521">
    <property type="entry name" value="Transaminase_4ab_Lys_Orn"/>
    <property type="match status" value="1"/>
</dbReference>
<dbReference type="CDD" id="cd00610">
    <property type="entry name" value="OAT_like"/>
    <property type="match status" value="1"/>
</dbReference>
<dbReference type="InterPro" id="IPR005814">
    <property type="entry name" value="Aminotrans_3"/>
</dbReference>
<keyword evidence="1 5" id="KW-0032">Aminotransferase</keyword>
<dbReference type="InterPro" id="IPR015424">
    <property type="entry name" value="PyrdxlP-dep_Trfase"/>
</dbReference>
<dbReference type="NCBIfam" id="NF002325">
    <property type="entry name" value="PRK01278.1"/>
    <property type="match status" value="1"/>
</dbReference>
<keyword evidence="2 5" id="KW-0028">Amino-acid biosynthesis</keyword>
<keyword evidence="7" id="KW-1185">Reference proteome</keyword>
<comment type="subcellular location">
    <subcellularLocation>
        <location evidence="5">Cytoplasm</location>
    </subcellularLocation>
</comment>
<dbReference type="Proteomes" id="UP001379533">
    <property type="component" value="Chromosome"/>
</dbReference>
<feature type="modified residue" description="N6-(pyridoxal phosphate)lysine" evidence="5">
    <location>
        <position position="253"/>
    </location>
</feature>
<comment type="similarity">
    <text evidence="5">Belongs to the class-III pyridoxal-phosphate-dependent aminotransferase family. ArgD subfamily.</text>
</comment>
<dbReference type="PANTHER" id="PTHR11986:SF79">
    <property type="entry name" value="ACETYLORNITHINE AMINOTRANSFERASE, MITOCHONDRIAL"/>
    <property type="match status" value="1"/>
</dbReference>
<feature type="binding site" evidence="5">
    <location>
        <begin position="224"/>
        <end position="227"/>
    </location>
    <ligand>
        <name>pyridoxal 5'-phosphate</name>
        <dbReference type="ChEBI" id="CHEBI:597326"/>
    </ligand>
</feature>
<keyword evidence="5" id="KW-0963">Cytoplasm</keyword>
<name>A0ABZ2K4X8_9BACT</name>
<evidence type="ECO:0000256" key="4">
    <source>
        <dbReference type="ARBA" id="ARBA00022898"/>
    </source>
</evidence>
<feature type="binding site" evidence="5">
    <location>
        <position position="282"/>
    </location>
    <ligand>
        <name>pyridoxal 5'-phosphate</name>
        <dbReference type="ChEBI" id="CHEBI:597326"/>
    </ligand>
</feature>
<keyword evidence="4 5" id="KW-0663">Pyridoxal phosphate</keyword>
<dbReference type="InterPro" id="IPR050103">
    <property type="entry name" value="Class-III_PLP-dep_AT"/>
</dbReference>
<comment type="catalytic activity">
    <reaction evidence="5">
        <text>N(2)-acetyl-L-ornithine + 2-oxoglutarate = N-acetyl-L-glutamate 5-semialdehyde + L-glutamate</text>
        <dbReference type="Rhea" id="RHEA:18049"/>
        <dbReference type="ChEBI" id="CHEBI:16810"/>
        <dbReference type="ChEBI" id="CHEBI:29123"/>
        <dbReference type="ChEBI" id="CHEBI:29985"/>
        <dbReference type="ChEBI" id="CHEBI:57805"/>
        <dbReference type="EC" id="2.6.1.11"/>
    </reaction>
</comment>